<organism evidence="3 4">
    <name type="scientific">Thiohalobacter thiocyanaticus</name>
    <dbReference type="NCBI Taxonomy" id="585455"/>
    <lineage>
        <taxon>Bacteria</taxon>
        <taxon>Pseudomonadati</taxon>
        <taxon>Pseudomonadota</taxon>
        <taxon>Gammaproteobacteria</taxon>
        <taxon>Thiohalobacterales</taxon>
        <taxon>Thiohalobacteraceae</taxon>
        <taxon>Thiohalobacter</taxon>
    </lineage>
</organism>
<sequence length="279" mass="29303">MQTKTLVPSLLAVALAAGCQSNPSKEDWGATLGAIGGAVLGAAVAGDNKWLGAAIGGAAGYYAGRAIGRHLDEQDRKALAASTVEALEQENAGVASWNSDRSGASAEIKTGEISYQSEPKQIKRLSTVEAVPSIKLENRQYETTSALRVRAGPGTRYGIITTLETGDVVTSAGRTDNGWLMLAKQGVTMGYVHGDYVQPYNPVQAAQARGIDLDSEQVETLPKQEGFAGIDLDAVETSSSTVTAQRGCREVEISVNTDKGTEQETTQACQKPDGVWELG</sequence>
<keyword evidence="4" id="KW-1185">Reference proteome</keyword>
<evidence type="ECO:0000313" key="4">
    <source>
        <dbReference type="Proteomes" id="UP000218765"/>
    </source>
</evidence>
<feature type="domain" description="SH3b" evidence="1">
    <location>
        <begin position="145"/>
        <end position="198"/>
    </location>
</feature>
<dbReference type="Pfam" id="PF13488">
    <property type="entry name" value="Gly-zipper_Omp"/>
    <property type="match status" value="1"/>
</dbReference>
<dbReference type="EMBL" id="AP018052">
    <property type="protein sequence ID" value="BAZ94477.1"/>
    <property type="molecule type" value="Genomic_DNA"/>
</dbReference>
<dbReference type="InterPro" id="IPR039567">
    <property type="entry name" value="Gly-zipper"/>
</dbReference>
<dbReference type="Proteomes" id="UP000218765">
    <property type="component" value="Chromosome"/>
</dbReference>
<evidence type="ECO:0008006" key="5">
    <source>
        <dbReference type="Google" id="ProtNLM"/>
    </source>
</evidence>
<name>A0A1Z4VS71_9GAMM</name>
<evidence type="ECO:0000259" key="2">
    <source>
        <dbReference type="Pfam" id="PF13488"/>
    </source>
</evidence>
<proteinExistence type="predicted"/>
<protein>
    <recommendedName>
        <fullName evidence="5">SH3b domain-containing protein</fullName>
    </recommendedName>
</protein>
<dbReference type="Gene3D" id="2.30.30.40">
    <property type="entry name" value="SH3 Domains"/>
    <property type="match status" value="1"/>
</dbReference>
<dbReference type="Pfam" id="PF08239">
    <property type="entry name" value="SH3_3"/>
    <property type="match status" value="1"/>
</dbReference>
<accession>A0A1Z4VS71</accession>
<dbReference type="PROSITE" id="PS51257">
    <property type="entry name" value="PROKAR_LIPOPROTEIN"/>
    <property type="match status" value="1"/>
</dbReference>
<dbReference type="RefSeq" id="WP_096366563.1">
    <property type="nucleotide sequence ID" value="NZ_AP018052.1"/>
</dbReference>
<feature type="domain" description="Glycine zipper" evidence="2">
    <location>
        <begin position="29"/>
        <end position="74"/>
    </location>
</feature>
<reference evidence="3 4" key="1">
    <citation type="submission" date="2017-05" db="EMBL/GenBank/DDBJ databases">
        <title>Thiocyanate degradation by Thiohalobacter thiocyanaticus FOKN1.</title>
        <authorList>
            <person name="Oshiki M."/>
            <person name="Fukushima T."/>
            <person name="Kawano S."/>
            <person name="Nakagawa J."/>
        </authorList>
    </citation>
    <scope>NUCLEOTIDE SEQUENCE [LARGE SCALE GENOMIC DNA]</scope>
    <source>
        <strain evidence="3 4">FOKN1</strain>
    </source>
</reference>
<evidence type="ECO:0000313" key="3">
    <source>
        <dbReference type="EMBL" id="BAZ94477.1"/>
    </source>
</evidence>
<dbReference type="AlphaFoldDB" id="A0A1Z4VS71"/>
<dbReference type="InterPro" id="IPR003646">
    <property type="entry name" value="SH3-like_bac-type"/>
</dbReference>
<dbReference type="OrthoDB" id="6853800at2"/>
<dbReference type="KEGG" id="ttc:FOKN1_2097"/>
<gene>
    <name evidence="3" type="ORF">FOKN1_2097</name>
</gene>
<evidence type="ECO:0000259" key="1">
    <source>
        <dbReference type="Pfam" id="PF08239"/>
    </source>
</evidence>